<evidence type="ECO:0000256" key="1">
    <source>
        <dbReference type="ARBA" id="ARBA00001957"/>
    </source>
</evidence>
<gene>
    <name evidence="9" type="ORF">GNZ18_09505</name>
</gene>
<evidence type="ECO:0000256" key="7">
    <source>
        <dbReference type="SAM" id="MobiDB-lite"/>
    </source>
</evidence>
<dbReference type="FunFam" id="2.30.38.10:FF:000001">
    <property type="entry name" value="Non-ribosomal peptide synthetase PvdI"/>
    <property type="match status" value="3"/>
</dbReference>
<dbReference type="PROSITE" id="PS00455">
    <property type="entry name" value="AMP_BINDING"/>
    <property type="match status" value="3"/>
</dbReference>
<dbReference type="Pfam" id="PF00668">
    <property type="entry name" value="Condensation"/>
    <property type="match status" value="4"/>
</dbReference>
<dbReference type="Proteomes" id="UP000432015">
    <property type="component" value="Unassembled WGS sequence"/>
</dbReference>
<feature type="domain" description="Carrier" evidence="8">
    <location>
        <begin position="1963"/>
        <end position="2037"/>
    </location>
</feature>
<dbReference type="FunFam" id="3.30.300.30:FF:000010">
    <property type="entry name" value="Enterobactin synthetase component F"/>
    <property type="match status" value="3"/>
</dbReference>
<keyword evidence="6" id="KW-0045">Antibiotic biosynthesis</keyword>
<dbReference type="InterPro" id="IPR045851">
    <property type="entry name" value="AMP-bd_C_sf"/>
</dbReference>
<evidence type="ECO:0000256" key="6">
    <source>
        <dbReference type="ARBA" id="ARBA00023194"/>
    </source>
</evidence>
<dbReference type="Gene3D" id="3.30.559.30">
    <property type="entry name" value="Nonribosomal peptide synthetase, condensation domain"/>
    <property type="match status" value="4"/>
</dbReference>
<keyword evidence="3" id="KW-0596">Phosphopantetheine</keyword>
<evidence type="ECO:0000256" key="2">
    <source>
        <dbReference type="ARBA" id="ARBA00006432"/>
    </source>
</evidence>
<dbReference type="InterPro" id="IPR010060">
    <property type="entry name" value="NRPS_synth"/>
</dbReference>
<dbReference type="InterPro" id="IPR006162">
    <property type="entry name" value="Ppantetheine_attach_site"/>
</dbReference>
<dbReference type="NCBIfam" id="TIGR01733">
    <property type="entry name" value="AA-adenyl-dom"/>
    <property type="match status" value="3"/>
</dbReference>
<dbReference type="Gene3D" id="2.30.38.10">
    <property type="entry name" value="Luciferase, Domain 3"/>
    <property type="match status" value="2"/>
</dbReference>
<evidence type="ECO:0000313" key="9">
    <source>
        <dbReference type="EMBL" id="MUN36832.1"/>
    </source>
</evidence>
<keyword evidence="4" id="KW-0597">Phosphoprotein</keyword>
<dbReference type="InterPro" id="IPR001242">
    <property type="entry name" value="Condensation_dom"/>
</dbReference>
<evidence type="ECO:0000313" key="10">
    <source>
        <dbReference type="Proteomes" id="UP000432015"/>
    </source>
</evidence>
<feature type="domain" description="Carrier" evidence="8">
    <location>
        <begin position="3014"/>
        <end position="3088"/>
    </location>
</feature>
<dbReference type="PROSITE" id="PS50075">
    <property type="entry name" value="CARRIER"/>
    <property type="match status" value="3"/>
</dbReference>
<protein>
    <submittedName>
        <fullName evidence="9">Amino acid adenylation domain-containing protein</fullName>
    </submittedName>
</protein>
<dbReference type="Pfam" id="PF13193">
    <property type="entry name" value="AMP-binding_C"/>
    <property type="match status" value="3"/>
</dbReference>
<dbReference type="InterPro" id="IPR025110">
    <property type="entry name" value="AMP-bd_C"/>
</dbReference>
<keyword evidence="10" id="KW-1185">Reference proteome</keyword>
<dbReference type="InterPro" id="IPR020845">
    <property type="entry name" value="AMP-binding_CS"/>
</dbReference>
<dbReference type="PANTHER" id="PTHR45527">
    <property type="entry name" value="NONRIBOSOMAL PEPTIDE SYNTHETASE"/>
    <property type="match status" value="1"/>
</dbReference>
<organism evidence="9 10">
    <name type="scientific">Actinomadura litoris</name>
    <dbReference type="NCBI Taxonomy" id="2678616"/>
    <lineage>
        <taxon>Bacteria</taxon>
        <taxon>Bacillati</taxon>
        <taxon>Actinomycetota</taxon>
        <taxon>Actinomycetes</taxon>
        <taxon>Streptosporangiales</taxon>
        <taxon>Thermomonosporaceae</taxon>
        <taxon>Actinomadura</taxon>
    </lineage>
</organism>
<comment type="similarity">
    <text evidence="2">Belongs to the ATP-dependent AMP-binding enzyme family.</text>
</comment>
<dbReference type="Gene3D" id="3.40.50.12780">
    <property type="entry name" value="N-terminal domain of ligase-like"/>
    <property type="match status" value="1"/>
</dbReference>
<evidence type="ECO:0000259" key="8">
    <source>
        <dbReference type="PROSITE" id="PS50075"/>
    </source>
</evidence>
<proteinExistence type="inferred from homology"/>
<dbReference type="NCBIfam" id="NF003417">
    <property type="entry name" value="PRK04813.1"/>
    <property type="match status" value="3"/>
</dbReference>
<dbReference type="NCBIfam" id="TIGR01720">
    <property type="entry name" value="NRPS-para261"/>
    <property type="match status" value="1"/>
</dbReference>
<feature type="region of interest" description="Disordered" evidence="7">
    <location>
        <begin position="3082"/>
        <end position="3103"/>
    </location>
</feature>
<keyword evidence="5" id="KW-0677">Repeat</keyword>
<dbReference type="SUPFAM" id="SSF52777">
    <property type="entry name" value="CoA-dependent acyltransferases"/>
    <property type="match status" value="8"/>
</dbReference>
<dbReference type="Gene3D" id="3.40.50.980">
    <property type="match status" value="4"/>
</dbReference>
<dbReference type="SUPFAM" id="SSF56801">
    <property type="entry name" value="Acetyl-CoA synthetase-like"/>
    <property type="match status" value="3"/>
</dbReference>
<dbReference type="GO" id="GO:0009239">
    <property type="term" value="P:enterobactin biosynthetic process"/>
    <property type="evidence" value="ECO:0007669"/>
    <property type="project" value="TreeGrafter"/>
</dbReference>
<dbReference type="PROSITE" id="PS00012">
    <property type="entry name" value="PHOSPHOPANTETHEINE"/>
    <property type="match status" value="3"/>
</dbReference>
<dbReference type="FunFam" id="1.10.1200.10:FF:000005">
    <property type="entry name" value="Nonribosomal peptide synthetase 1"/>
    <property type="match status" value="2"/>
</dbReference>
<dbReference type="CDD" id="cd12116">
    <property type="entry name" value="A_NRPS_Ta1_like"/>
    <property type="match status" value="2"/>
</dbReference>
<accession>A0A7K1KXA4</accession>
<dbReference type="CDD" id="cd17643">
    <property type="entry name" value="A_NRPS_Cytc1-like"/>
    <property type="match status" value="1"/>
</dbReference>
<dbReference type="GO" id="GO:0009366">
    <property type="term" value="C:enterobactin synthetase complex"/>
    <property type="evidence" value="ECO:0007669"/>
    <property type="project" value="TreeGrafter"/>
</dbReference>
<dbReference type="EMBL" id="WOFH01000003">
    <property type="protein sequence ID" value="MUN36832.1"/>
    <property type="molecule type" value="Genomic_DNA"/>
</dbReference>
<reference evidence="9 10" key="1">
    <citation type="submission" date="2019-11" db="EMBL/GenBank/DDBJ databases">
        <authorList>
            <person name="Cao P."/>
        </authorList>
    </citation>
    <scope>NUCLEOTIDE SEQUENCE [LARGE SCALE GENOMIC DNA]</scope>
    <source>
        <strain evidence="9 10">NEAU-AAG5</strain>
    </source>
</reference>
<dbReference type="Pfam" id="PF00550">
    <property type="entry name" value="PP-binding"/>
    <property type="match status" value="3"/>
</dbReference>
<name>A0A7K1KXA4_9ACTN</name>
<dbReference type="GO" id="GO:0043041">
    <property type="term" value="P:amino acid activation for nonribosomal peptide biosynthetic process"/>
    <property type="evidence" value="ECO:0007669"/>
    <property type="project" value="TreeGrafter"/>
</dbReference>
<dbReference type="InterPro" id="IPR036736">
    <property type="entry name" value="ACP-like_sf"/>
</dbReference>
<evidence type="ECO:0000256" key="4">
    <source>
        <dbReference type="ARBA" id="ARBA00022553"/>
    </source>
</evidence>
<sequence>MSDVGDGRLDALDAQVGVWVAARLAPDSPAYNCGGYARLDQAVDVALLEETTRRMIGESEALRVVFEERDGVIAQTVGPVPPNPLERVDLSSAADPFGAALSYMRADLVEPAVPGRDVLYRHVLFDLGGEYVLYFRCHHIVLDGYSQALHFRRFARVYTSLLEGREPRPTRFRPLAEVVADEAAYRGTEEWRADRDHWLRTFADQPEPVSLAGRTAPPSPVPVRLSADVRPAALAPSLGLVQGVLNGWSVLLIAATAVYMRRMTGKDDIVLGLPVTGRTSTTARFTPGMLANDLPLRLTVTPSMTYRDVVAQASARVVEALRHQRYRAEDLTRELGRSGGEGGLFGTTVNAMSFLSRLHLGDVPLDMVFLASGPVADLSIVASGDPDGASGVRLDLEANPALYSPSEVAAHAERLVRVLEAMAQEPDMPVGRVDVLGAAERERVVSAWNATALDVAPGSVPSLLAGRGDGVALVCDGVELSYAELNARVDALARVLVGRGVGAGDLVAVALPRSVELVVGLLAVMRSGAAFVPIDTSYPADRIAFMIEDASPALALVDDSTRDAVPGVPHLLVGEIPKTDDVALPEINASQSAYVIFTSGSTGRPKGVVIPHGALTNFLSSMQERFSLAADDRLLAVTTVGFDIAGLELFLPLVTGAGVVLATGDQAADPGELVELVARHGVTALQATPGLWRALVEHDVSAFSDVRVLVGGEALPSDLAGQLAKAGRSVTNLYGPTETTIWSTADDVESSDFSIGRPIGNTQVYVLDAGLSPVAPGVAGELYIAGDGLAHGYLNRPALSAERFVACPFGAAGTRMYRTGDLARWSADGELEYLGRLDHQVKIRGFRIELGEIETVLATHPQVSRVVVVARDARLVAYVVPGGEVGAGELREHVASALPAYMVPSAFVMLDELPLTPNGKIDRKALPEPELGTVNAGREPRSPREEILCRLVADIVGVPHVGIDDGFFEIGGDSVQALRLVARARHAGVEFSARDVFEGRTVAALAERARASSSPGPIAELPDPLPAGELQALRDREPELLDVLPLSPLQEGLLFHGLYDRTAGEVYTIQVVLDLEGRVDEAELRAAAAALLARHPGLRTSFRYEGLTNPVQVVAPDVPLDFTTVDDPAEDVLAADRARGFDLTRPPLIRFTLVRLGGDRHRLVLTMNHTLVDGWSVPILIRELLALYSGSAPLPEVRPYRDHLAWLAGQDHDAARRAWTEALSGLDEPTRVVPVDQARAPIAPGHHEFTLPEPVTAALARYGRARGLTSNTMVQAAWALLLGKLTGRTDVVFGTTTSGRSPELDGVENMVGLFINTLPLRVRLDAGESLDDLLARVQREQVRLLDHQHLGLPEVQRLAGHGELFDTSTVFENFPLDAAELGGAAEACGFDLVDGRVGDAIHYPLALVAVPGETSLSFRMDYQPDLFDLDAVSTIAERLVRVLEVMAQEPDMPVGRVDVLGAAERERVVSAWNATALDVAPGSVPSLLAGRGDGVALVCDGVELSYAELNARVDALARVLVGRGVGVGDLVAVALPRSVELVVGLLAVMRSGAAFVPIDTSYPADRIAFMIEDASPVLALVDDSTRDAVPGVPHLLVGATPEAEDVALPEIHASQPAYVIFTSGSTGRPKGVVIPHGALTNFLSSMQDRFGLDAGDRLLAVTTVGFDIAGLELFLPLVSGAGVVLATGDQAADPGELVELIARHGVTALQATPGLWRALVEHDAAAFSGVRVMVGGEALPQDLASELAKAGRSVTNLYGPTETTIWSTADDVESSDFSIGRPIGNTQVYVLDAGLSPVAPGVAGELYIAGDGLAHGYLNRPALSAERFVACPFGAAGTRMYRTGDLARWTSDGELEYLGRLDHQVKIRGFRIELGEIETVLASHPQVSRVVVVARDARLVAYVVPNTNGEVAGLREHVASALPDYMVPSAFVELDELPLTPNGKIDRKALPEPELNAGGQGRTPRTPREEILCDLAADILDVPRISIDDDFFEFGGDSVLALRLVARARHAGIGLGARDVFEGRTVAALAERARASTSTRGEVELQDPLPAEEIESLRANEPGLEDVLPLSPLQEGLLFHALYGDANDDYTMQFVVDLEGRLDVPALKTAAGELLERHTSLRAGFAYEGLSASVQLIFREVPTEWREIVLDGPDEEEALREAMAADRERPFDLTRPPLIRFTLVNRGGDRYRLVLTNHHIVADGWSRPVLLRELLALYAGSTPPPVRRRYRDFLAWTAAQDRDAAHDAWQDVLADLEEPTLVAPGAARWTRPERLAEAGLSEEATKRLADRARSLGLTLNTVVEAAWGLLLSRLTGRDDVVFGVTTSTRPAELDGSQDMVGVFVNTLPFRVRTDPAQTLAGLLDTVRRDRLRLLDHQHAGLAEIQRRTGMSALFDTAMMFENYPLDEAALASLAAGARLRVTAAHGHDATHFPLGLIAVPGSALRLRLRYRPEVYDAAEAKTITDRLLLILEAIADDPALPVGRLDVRTAAERAEPPATTARPAPPVTLAELFKAQAARTPDAVAVTCEGDTLTYAELDEAAGRLARLLAERGAGPERRVALALPRTSDLVVAVLAVLKAGSAYVPIDPRYPAERIAHMVTDSRPELLVTTTSAGVEAPGPRLLLDDPDTRRELAAAVPVEAPGAHPDHPAYVIYTSGSTGAPKGVAVTNRNVVRLFEATRDDFGFAPDDVWTLFHSYSFDFSVWELWGPLLHGGRLVVVPYGVSRSPEEFHALLVREGVTVLNQTPSAFYQLMAVDAEAPAGAGGLALRTVVFGGEALDPGRLADWYRRHDDTAPLLVNMYGITETTVHVTYRELRSADERAGSVIGDGIPDLRVYVLQSGLRPAPDGAVGELYVAGPGLARGYLNRPGLTAERFVADPFGPPGTRMYRTGDLARRTPGGELEYLGRADHQVKVRGFRIEPGEIEAALAALPQVAQCAVVAREDGPGGRRLVAYAVTEADGATLRNALNDVLPAYMVPAAFVRMDALPLTPNGKLDRRALPAPAPDAPSAGRAPSGDREQVLCQIFAELLGRAEAGPDDGFFELGGDSILAIHLVSRARAAGMAVAVRDVFEHQTPAELARVAGEAGTEREDDTPDTGVGPLTPTPIVRWLAAHRGPIDGYAQSIVVRVPADLRAGRLRAALRAVIDRHDVLRTRLTGDWRLEVPPRGTVEASVREVDASGLDAAALGTRIGELAERARCELAPAEGEMVRAVHLGRGPAEPGYLILMLHHLVVDGVSWRTIVEDLAAACADPAAEPPASTSFRRWAERLDEAANTPEREAELPLWTRVLAGPDPLLGDRPLDPARDTFGTARELTLRLAPEVTRPLLDTVTGAYHAEINDVLLAALARAVRAWRGPGGPDGVLVDIEGHGREAHVAAGNLDLSRTVGWFTSVYPVRLDPGPAGDAPGAALKRVKEQLREIPDKGIGYGMLRHLNERTAAVLAASAAPQIGFNYLGQVDAPSDEPWTVAATGAGGRADAGLSLPHVIEVNAHTARTSGGPELVATWTWAGDLLPESGARALAEAWFAALRDLADDAERPDAGGLTPSDVALALLSQDEIELLEAELE</sequence>
<evidence type="ECO:0000256" key="5">
    <source>
        <dbReference type="ARBA" id="ARBA00022737"/>
    </source>
</evidence>
<dbReference type="FunFam" id="3.40.50.980:FF:000001">
    <property type="entry name" value="Non-ribosomal peptide synthetase"/>
    <property type="match status" value="2"/>
</dbReference>
<dbReference type="Gene3D" id="1.10.1200.10">
    <property type="entry name" value="ACP-like"/>
    <property type="match status" value="3"/>
</dbReference>
<dbReference type="InterPro" id="IPR020806">
    <property type="entry name" value="PKS_PP-bd"/>
</dbReference>
<dbReference type="GO" id="GO:0031177">
    <property type="term" value="F:phosphopantetheine binding"/>
    <property type="evidence" value="ECO:0007669"/>
    <property type="project" value="InterPro"/>
</dbReference>
<dbReference type="CDD" id="cd19543">
    <property type="entry name" value="DCL_NRPS"/>
    <property type="match status" value="2"/>
</dbReference>
<dbReference type="SUPFAM" id="SSF47336">
    <property type="entry name" value="ACP-like"/>
    <property type="match status" value="3"/>
</dbReference>
<dbReference type="InterPro" id="IPR009081">
    <property type="entry name" value="PP-bd_ACP"/>
</dbReference>
<evidence type="ECO:0000256" key="3">
    <source>
        <dbReference type="ARBA" id="ARBA00022450"/>
    </source>
</evidence>
<dbReference type="FunFam" id="3.40.50.12780:FF:000012">
    <property type="entry name" value="Non-ribosomal peptide synthetase"/>
    <property type="match status" value="3"/>
</dbReference>
<dbReference type="GO" id="GO:0008610">
    <property type="term" value="P:lipid biosynthetic process"/>
    <property type="evidence" value="ECO:0007669"/>
    <property type="project" value="UniProtKB-ARBA"/>
</dbReference>
<dbReference type="InterPro" id="IPR010071">
    <property type="entry name" value="AA_adenyl_dom"/>
</dbReference>
<dbReference type="SMART" id="SM00823">
    <property type="entry name" value="PKS_PP"/>
    <property type="match status" value="3"/>
</dbReference>
<feature type="region of interest" description="Disordered" evidence="7">
    <location>
        <begin position="2996"/>
        <end position="3017"/>
    </location>
</feature>
<comment type="caution">
    <text evidence="9">The sequence shown here is derived from an EMBL/GenBank/DDBJ whole genome shotgun (WGS) entry which is preliminary data.</text>
</comment>
<comment type="cofactor">
    <cofactor evidence="1">
        <name>pantetheine 4'-phosphate</name>
        <dbReference type="ChEBI" id="CHEBI:47942"/>
    </cofactor>
</comment>
<dbReference type="Pfam" id="PF00501">
    <property type="entry name" value="AMP-binding"/>
    <property type="match status" value="3"/>
</dbReference>
<dbReference type="InterPro" id="IPR023213">
    <property type="entry name" value="CAT-like_dom_sf"/>
</dbReference>
<dbReference type="GO" id="GO:0047527">
    <property type="term" value="F:2,3-dihydroxybenzoate-serine ligase activity"/>
    <property type="evidence" value="ECO:0007669"/>
    <property type="project" value="TreeGrafter"/>
</dbReference>
<feature type="region of interest" description="Disordered" evidence="7">
    <location>
        <begin position="1945"/>
        <end position="1966"/>
    </location>
</feature>
<dbReference type="PANTHER" id="PTHR45527:SF1">
    <property type="entry name" value="FATTY ACID SYNTHASE"/>
    <property type="match status" value="1"/>
</dbReference>
<dbReference type="Gene3D" id="3.30.559.10">
    <property type="entry name" value="Chloramphenicol acetyltransferase-like domain"/>
    <property type="match status" value="4"/>
</dbReference>
<feature type="domain" description="Carrier" evidence="8">
    <location>
        <begin position="939"/>
        <end position="1013"/>
    </location>
</feature>
<dbReference type="FunFam" id="3.40.50.980:FF:000002">
    <property type="entry name" value="Enterobactin synthetase component F"/>
    <property type="match status" value="1"/>
</dbReference>
<dbReference type="InterPro" id="IPR000873">
    <property type="entry name" value="AMP-dep_synth/lig_dom"/>
</dbReference>
<dbReference type="InterPro" id="IPR042099">
    <property type="entry name" value="ANL_N_sf"/>
</dbReference>
<dbReference type="Gene3D" id="3.30.300.30">
    <property type="match status" value="3"/>
</dbReference>
<dbReference type="RefSeq" id="WP_156215882.1">
    <property type="nucleotide sequence ID" value="NZ_WOFH01000003.1"/>
</dbReference>
<dbReference type="GO" id="GO:0005829">
    <property type="term" value="C:cytosol"/>
    <property type="evidence" value="ECO:0007669"/>
    <property type="project" value="TreeGrafter"/>
</dbReference>